<dbReference type="InterPro" id="IPR013685">
    <property type="entry name" value="POTRA_FtsQ_type"/>
</dbReference>
<dbReference type="Proteomes" id="UP000189966">
    <property type="component" value="Unassembled WGS sequence"/>
</dbReference>
<evidence type="ECO:0000256" key="6">
    <source>
        <dbReference type="ARBA" id="ARBA00022989"/>
    </source>
</evidence>
<evidence type="ECO:0000256" key="3">
    <source>
        <dbReference type="ARBA" id="ARBA00022519"/>
    </source>
</evidence>
<evidence type="ECO:0000259" key="10">
    <source>
        <dbReference type="PROSITE" id="PS51779"/>
    </source>
</evidence>
<accession>A0A1T5I2H9</accession>
<evidence type="ECO:0000256" key="4">
    <source>
        <dbReference type="ARBA" id="ARBA00022618"/>
    </source>
</evidence>
<sequence>MEWFGLNGKVNRHAMTEQVVNKEHISSSPRGLKRWGGLAFFLFVIGFTVWLVSATKDWMTDANRLPLSNLVIQGQLHYLTKDDVRQSILHLHHLGSFMTQDVNSIQASVEALPWVAQAAVRKQWPNTIKVFLVENQPVAEWNGTYLVNRAGAVFKAPALQVAGLGLTNLIGPKGSSEEVLAGLREMRPVLKKAGFGIASLSFNERRAWRVVLTNGIRLELGHDARMQRIKRFIEIYPELLKQGKPIDYVDLRYDTGAAVGWKTMPEYDKHAPDKK</sequence>
<dbReference type="InterPro" id="IPR034746">
    <property type="entry name" value="POTRA"/>
</dbReference>
<keyword evidence="4 9" id="KW-0132">Cell division</keyword>
<dbReference type="Gene3D" id="3.10.20.310">
    <property type="entry name" value="membrane protein fhac"/>
    <property type="match status" value="1"/>
</dbReference>
<dbReference type="GO" id="GO:0043093">
    <property type="term" value="P:FtsZ-dependent cytokinesis"/>
    <property type="evidence" value="ECO:0007669"/>
    <property type="project" value="UniProtKB-UniRule"/>
</dbReference>
<dbReference type="Pfam" id="PF08478">
    <property type="entry name" value="POTRA_1"/>
    <property type="match status" value="1"/>
</dbReference>
<keyword evidence="6 9" id="KW-1133">Transmembrane helix</keyword>
<reference evidence="11 12" key="1">
    <citation type="submission" date="2017-02" db="EMBL/GenBank/DDBJ databases">
        <authorList>
            <person name="Peterson S.W."/>
        </authorList>
    </citation>
    <scope>NUCLEOTIDE SEQUENCE [LARGE SCALE GENOMIC DNA]</scope>
    <source>
        <strain evidence="12">type strain: NCCB 100098</strain>
    </source>
</reference>
<dbReference type="PROSITE" id="PS51779">
    <property type="entry name" value="POTRA"/>
    <property type="match status" value="1"/>
</dbReference>
<keyword evidence="3 9" id="KW-0997">Cell inner membrane</keyword>
<name>A0A1T5I2H9_9GAMM</name>
<comment type="subunit">
    <text evidence="9">Part of a complex composed of FtsB, FtsL and FtsQ.</text>
</comment>
<dbReference type="PANTHER" id="PTHR35851:SF1">
    <property type="entry name" value="CELL DIVISION PROTEIN FTSQ"/>
    <property type="match status" value="1"/>
</dbReference>
<evidence type="ECO:0000256" key="5">
    <source>
        <dbReference type="ARBA" id="ARBA00022692"/>
    </source>
</evidence>
<dbReference type="InterPro" id="IPR045335">
    <property type="entry name" value="FtsQ_C_sf"/>
</dbReference>
<keyword evidence="5 9" id="KW-0812">Transmembrane</keyword>
<evidence type="ECO:0000256" key="8">
    <source>
        <dbReference type="ARBA" id="ARBA00023306"/>
    </source>
</evidence>
<dbReference type="EMBL" id="FUZI01000005">
    <property type="protein sequence ID" value="SKC33348.1"/>
    <property type="molecule type" value="Genomic_DNA"/>
</dbReference>
<evidence type="ECO:0000256" key="7">
    <source>
        <dbReference type="ARBA" id="ARBA00023136"/>
    </source>
</evidence>
<dbReference type="Gene3D" id="3.40.50.11690">
    <property type="entry name" value="Cell division protein FtsQ/DivIB"/>
    <property type="match status" value="1"/>
</dbReference>
<evidence type="ECO:0000256" key="2">
    <source>
        <dbReference type="ARBA" id="ARBA00022475"/>
    </source>
</evidence>
<evidence type="ECO:0000313" key="11">
    <source>
        <dbReference type="EMBL" id="SKC33348.1"/>
    </source>
</evidence>
<comment type="similarity">
    <text evidence="9">Belongs to the FtsQ/DivIB family. FtsQ subfamily.</text>
</comment>
<dbReference type="AlphaFoldDB" id="A0A1T5I2H9"/>
<feature type="transmembrane region" description="Helical" evidence="9">
    <location>
        <begin position="35"/>
        <end position="54"/>
    </location>
</feature>
<feature type="domain" description="POTRA" evidence="10">
    <location>
        <begin position="65"/>
        <end position="135"/>
    </location>
</feature>
<gene>
    <name evidence="9 11" type="primary">ftsQ</name>
    <name evidence="11" type="ORF">CZ809_02935</name>
</gene>
<dbReference type="PANTHER" id="PTHR35851">
    <property type="entry name" value="CELL DIVISION PROTEIN FTSQ"/>
    <property type="match status" value="1"/>
</dbReference>
<keyword evidence="7 9" id="KW-0472">Membrane</keyword>
<dbReference type="GO" id="GO:0090529">
    <property type="term" value="P:cell septum assembly"/>
    <property type="evidence" value="ECO:0007669"/>
    <property type="project" value="InterPro"/>
</dbReference>
<dbReference type="GO" id="GO:0005886">
    <property type="term" value="C:plasma membrane"/>
    <property type="evidence" value="ECO:0007669"/>
    <property type="project" value="UniProtKB-SubCell"/>
</dbReference>
<dbReference type="GO" id="GO:0032153">
    <property type="term" value="C:cell division site"/>
    <property type="evidence" value="ECO:0007669"/>
    <property type="project" value="UniProtKB-UniRule"/>
</dbReference>
<organism evidence="11 12">
    <name type="scientific">Photobacterium piscicola</name>
    <dbReference type="NCBI Taxonomy" id="1378299"/>
    <lineage>
        <taxon>Bacteria</taxon>
        <taxon>Pseudomonadati</taxon>
        <taxon>Pseudomonadota</taxon>
        <taxon>Gammaproteobacteria</taxon>
        <taxon>Vibrionales</taxon>
        <taxon>Vibrionaceae</taxon>
        <taxon>Photobacterium</taxon>
    </lineage>
</organism>
<keyword evidence="2 9" id="KW-1003">Cell membrane</keyword>
<dbReference type="InterPro" id="IPR005548">
    <property type="entry name" value="Cell_div_FtsQ/DivIB_C"/>
</dbReference>
<dbReference type="HAMAP" id="MF_00911">
    <property type="entry name" value="FtsQ_subfam"/>
    <property type="match status" value="1"/>
</dbReference>
<keyword evidence="8 9" id="KW-0131">Cell cycle</keyword>
<dbReference type="InterPro" id="IPR026579">
    <property type="entry name" value="FtsQ"/>
</dbReference>
<proteinExistence type="inferred from homology"/>
<comment type="subcellular location">
    <subcellularLocation>
        <location evidence="9">Cell inner membrane</location>
        <topology evidence="9">Single-pass type II membrane protein</topology>
    </subcellularLocation>
    <subcellularLocation>
        <location evidence="1">Membrane</location>
    </subcellularLocation>
    <text evidence="9">Localizes to the division septum.</text>
</comment>
<evidence type="ECO:0000313" key="12">
    <source>
        <dbReference type="Proteomes" id="UP000189966"/>
    </source>
</evidence>
<dbReference type="Pfam" id="PF03799">
    <property type="entry name" value="FtsQ_DivIB_C"/>
    <property type="match status" value="1"/>
</dbReference>
<evidence type="ECO:0000256" key="9">
    <source>
        <dbReference type="HAMAP-Rule" id="MF_00911"/>
    </source>
</evidence>
<evidence type="ECO:0000256" key="1">
    <source>
        <dbReference type="ARBA" id="ARBA00004370"/>
    </source>
</evidence>
<comment type="function">
    <text evidence="9">Essential cell division protein. May link together the upstream cell division proteins, which are predominantly cytoplasmic, with the downstream cell division proteins, which are predominantly periplasmic. May control correct divisome assembly.</text>
</comment>
<protein>
    <recommendedName>
        <fullName evidence="9">Cell division protein FtsQ</fullName>
    </recommendedName>
</protein>